<gene>
    <name evidence="1" type="ORF">Barrevirus6_5</name>
</gene>
<dbReference type="EMBL" id="MK072003">
    <property type="protein sequence ID" value="AYV76967.1"/>
    <property type="molecule type" value="Genomic_DNA"/>
</dbReference>
<name>A0A3G4ZQ03_9VIRU</name>
<protein>
    <submittedName>
        <fullName evidence="1">Uncharacterized protein</fullName>
    </submittedName>
</protein>
<accession>A0A3G4ZQ03</accession>
<evidence type="ECO:0000313" key="1">
    <source>
        <dbReference type="EMBL" id="AYV76967.1"/>
    </source>
</evidence>
<proteinExistence type="predicted"/>
<sequence length="134" mass="15977">MLFCGLRNKRYDEIDKVYNYNDRNIDRNKLSIIGYLDLIKNYDIATKYYLCTDRQSIVSFDILSIDKMNDCECQINSLVYYFGNIQYKVTMKMTYTDDLDDAYNVACLFKVLDELFNDVYIDFDEYCSINILLP</sequence>
<reference evidence="1" key="1">
    <citation type="submission" date="2018-10" db="EMBL/GenBank/DDBJ databases">
        <title>Hidden diversity of soil giant viruses.</title>
        <authorList>
            <person name="Schulz F."/>
            <person name="Alteio L."/>
            <person name="Goudeau D."/>
            <person name="Ryan E.M."/>
            <person name="Malmstrom R.R."/>
            <person name="Blanchard J."/>
            <person name="Woyke T."/>
        </authorList>
    </citation>
    <scope>NUCLEOTIDE SEQUENCE</scope>
    <source>
        <strain evidence="1">BAV1</strain>
    </source>
</reference>
<organism evidence="1">
    <name type="scientific">Barrevirus sp</name>
    <dbReference type="NCBI Taxonomy" id="2487763"/>
    <lineage>
        <taxon>Viruses</taxon>
        <taxon>Varidnaviria</taxon>
        <taxon>Bamfordvirae</taxon>
        <taxon>Nucleocytoviricota</taxon>
        <taxon>Megaviricetes</taxon>
        <taxon>Imitervirales</taxon>
        <taxon>Mimiviridae</taxon>
        <taxon>Klosneuvirinae</taxon>
    </lineage>
</organism>